<evidence type="ECO:0000256" key="1">
    <source>
        <dbReference type="SAM" id="MobiDB-lite"/>
    </source>
</evidence>
<dbReference type="STRING" id="22663.A0A2I0L4S0"/>
<name>A0A2I0L4S0_PUNGR</name>
<dbReference type="Proteomes" id="UP000233551">
    <property type="component" value="Unassembled WGS sequence"/>
</dbReference>
<organism evidence="2 3">
    <name type="scientific">Punica granatum</name>
    <name type="common">Pomegranate</name>
    <dbReference type="NCBI Taxonomy" id="22663"/>
    <lineage>
        <taxon>Eukaryota</taxon>
        <taxon>Viridiplantae</taxon>
        <taxon>Streptophyta</taxon>
        <taxon>Embryophyta</taxon>
        <taxon>Tracheophyta</taxon>
        <taxon>Spermatophyta</taxon>
        <taxon>Magnoliopsida</taxon>
        <taxon>eudicotyledons</taxon>
        <taxon>Gunneridae</taxon>
        <taxon>Pentapetalae</taxon>
        <taxon>rosids</taxon>
        <taxon>malvids</taxon>
        <taxon>Myrtales</taxon>
        <taxon>Lythraceae</taxon>
        <taxon>Punica</taxon>
    </lineage>
</organism>
<feature type="compositionally biased region" description="Pro residues" evidence="1">
    <location>
        <begin position="398"/>
        <end position="407"/>
    </location>
</feature>
<evidence type="ECO:0000313" key="2">
    <source>
        <dbReference type="EMBL" id="PKI75684.1"/>
    </source>
</evidence>
<gene>
    <name evidence="2" type="ORF">CRG98_003944</name>
</gene>
<feature type="compositionally biased region" description="Low complexity" evidence="1">
    <location>
        <begin position="408"/>
        <end position="433"/>
    </location>
</feature>
<proteinExistence type="predicted"/>
<protein>
    <recommendedName>
        <fullName evidence="4">Retrotransposon gag domain-containing protein</fullName>
    </recommendedName>
</protein>
<evidence type="ECO:0000313" key="3">
    <source>
        <dbReference type="Proteomes" id="UP000233551"/>
    </source>
</evidence>
<dbReference type="AlphaFoldDB" id="A0A2I0L4S0"/>
<dbReference type="PANTHER" id="PTHR32108:SF9">
    <property type="entry name" value="REVERSE TRANSCRIPTASE RNASE H-LIKE DOMAIN-CONTAINING PROTEIN"/>
    <property type="match status" value="1"/>
</dbReference>
<evidence type="ECO:0008006" key="4">
    <source>
        <dbReference type="Google" id="ProtNLM"/>
    </source>
</evidence>
<dbReference type="EMBL" id="PGOL01000159">
    <property type="protein sequence ID" value="PKI75684.1"/>
    <property type="molecule type" value="Genomic_DNA"/>
</dbReference>
<keyword evidence="3" id="KW-1185">Reference proteome</keyword>
<reference evidence="2 3" key="1">
    <citation type="submission" date="2017-11" db="EMBL/GenBank/DDBJ databases">
        <title>De-novo sequencing of pomegranate (Punica granatum L.) genome.</title>
        <authorList>
            <person name="Akparov Z."/>
            <person name="Amiraslanov A."/>
            <person name="Hajiyeva S."/>
            <person name="Abbasov M."/>
            <person name="Kaur K."/>
            <person name="Hamwieh A."/>
            <person name="Solovyev V."/>
            <person name="Salamov A."/>
            <person name="Braich B."/>
            <person name="Kosarev P."/>
            <person name="Mahmoud A."/>
            <person name="Hajiyev E."/>
            <person name="Babayeva S."/>
            <person name="Izzatullayeva V."/>
            <person name="Mammadov A."/>
            <person name="Mammadov A."/>
            <person name="Sharifova S."/>
            <person name="Ojaghi J."/>
            <person name="Eynullazada K."/>
            <person name="Bayramov B."/>
            <person name="Abdulazimova A."/>
            <person name="Shahmuradov I."/>
        </authorList>
    </citation>
    <scope>NUCLEOTIDE SEQUENCE [LARGE SCALE GENOMIC DNA]</scope>
    <source>
        <strain evidence="3">cv. AG2017</strain>
        <tissue evidence="2">Leaf</tissue>
    </source>
</reference>
<comment type="caution">
    <text evidence="2">The sequence shown here is derived from an EMBL/GenBank/DDBJ whole genome shotgun (WGS) entry which is preliminary data.</text>
</comment>
<accession>A0A2I0L4S0</accession>
<sequence>MAEENQLAVFEEDTPITPIHSQAPTMYAPPPHLSPAGVPPAHRGAFPTHLPPPASPGLHPAYSEGQPSSATDDRARIAVLESTVNQLAATMATNMAELMALLKCPNLASSRFTPPLGYRPAVDPSPWAQPTLIPDNGDTSVPTIVNAPAALPVNNLPAPPSFSYLANLPVVTPIPPATMLEPPMPVPPSISTLLLTLLNLPHTTQPHIGLSYQAPPPINIAYSVPGTPSHAAPRVPLINFLPETGTEQEQRLKKLEENTRAFQSGDSRLDAGDGDWSLFPGMQLPPKIKYWDYEEFVIHTFQDSLAGADLDWYMSLKAADIPTWADLSSKFIDQYKYCAETPPTLLELSTMEMTEDQGFEAYTVKWRAKAAKHQVYHSAPPTSFSSPVPQQYAQNYAPAPPQTPQYKPPASRTPQPTQQAPAPQGQQGGATQTRQRKQFTPLPVPLSHIYQQLIAGFAAVGAAPTPFVIEVLAREPYQDSKVPWTYEESVGNLEQQFSVMSVTRSGRVYANLEAARKGKAPAVLRLSPGASSIPQKMVTEEEAEAFMKIIKASEYKVVEQMAKSQAHISLLALLLNSEAH</sequence>
<feature type="region of interest" description="Disordered" evidence="1">
    <location>
        <begin position="1"/>
        <end position="70"/>
    </location>
</feature>
<feature type="compositionally biased region" description="Low complexity" evidence="1">
    <location>
        <begin position="387"/>
        <end position="397"/>
    </location>
</feature>
<dbReference type="PANTHER" id="PTHR32108">
    <property type="entry name" value="DNA-DIRECTED RNA POLYMERASE SUBUNIT ALPHA"/>
    <property type="match status" value="1"/>
</dbReference>
<feature type="region of interest" description="Disordered" evidence="1">
    <location>
        <begin position="379"/>
        <end position="436"/>
    </location>
</feature>